<proteinExistence type="predicted"/>
<keyword evidence="4" id="KW-1185">Reference proteome</keyword>
<sequence length="441" mass="46970">MLVLIVLLTLSVYGALAESSRLGFQISVTKARGNTALVCISGTVPVNTYIGWGIPKNASAPSMIGAELAIVYYGAPPVLYSPSKPEPPKMRRADSKQRDAVQIIQGNGMLADIPSFRQDRRHPLRISTFDSSYKKGVLKACFKRSMLKSFAKPSAYLLASGPVVEGCPLVHGPNNREVLRNLLQNTQTQTTQYPATATTTMHVLLSALIAACSVQVHALFTVANFTFSATQTNATTALVCITGAVPIDTYIGFGIPFVASEPYMARSDLTIVYATASKSIVQLHGRGMLADSPFYADDAVMERPTTQVPVPGNSSYENGVLKACFSRPLNYTSSSGSEEQVLGNNLVVGNSTYMWSTGQVLDGMALSHLHDDAHRGSVAGVNLFPVVSSTATATASTKNSSTATATAKAPSATSNKSSASSTQTARALLNRLLMKRVARRY</sequence>
<reference evidence="3 4" key="1">
    <citation type="journal article" date="2019" name="Sci. Rep.">
        <title>Comparative genomics of chytrid fungi reveal insights into the obligate biotrophic and pathogenic lifestyle of Synchytrium endobioticum.</title>
        <authorList>
            <person name="van de Vossenberg B.T.L.H."/>
            <person name="Warris S."/>
            <person name="Nguyen H.D.T."/>
            <person name="van Gent-Pelzer M.P.E."/>
            <person name="Joly D.L."/>
            <person name="van de Geest H.C."/>
            <person name="Bonants P.J.M."/>
            <person name="Smith D.S."/>
            <person name="Levesque C.A."/>
            <person name="van der Lee T.A.J."/>
        </authorList>
    </citation>
    <scope>NUCLEOTIDE SEQUENCE [LARGE SCALE GENOMIC DNA]</scope>
    <source>
        <strain evidence="3 4">CBS 675.73</strain>
    </source>
</reference>
<dbReference type="AlphaFoldDB" id="A0A507FJK2"/>
<evidence type="ECO:0000256" key="2">
    <source>
        <dbReference type="SAM" id="SignalP"/>
    </source>
</evidence>
<feature type="chain" id="PRO_5021403300" description="DOMON domain-containing protein" evidence="2">
    <location>
        <begin position="18"/>
        <end position="441"/>
    </location>
</feature>
<keyword evidence="2" id="KW-0732">Signal</keyword>
<evidence type="ECO:0000313" key="4">
    <source>
        <dbReference type="Proteomes" id="UP000320333"/>
    </source>
</evidence>
<dbReference type="OrthoDB" id="2136155at2759"/>
<evidence type="ECO:0008006" key="5">
    <source>
        <dbReference type="Google" id="ProtNLM"/>
    </source>
</evidence>
<name>A0A507FJK2_9FUNG</name>
<protein>
    <recommendedName>
        <fullName evidence="5">DOMON domain-containing protein</fullName>
    </recommendedName>
</protein>
<evidence type="ECO:0000256" key="1">
    <source>
        <dbReference type="SAM" id="MobiDB-lite"/>
    </source>
</evidence>
<evidence type="ECO:0000313" key="3">
    <source>
        <dbReference type="EMBL" id="TPX75486.1"/>
    </source>
</evidence>
<feature type="region of interest" description="Disordered" evidence="1">
    <location>
        <begin position="394"/>
        <end position="423"/>
    </location>
</feature>
<gene>
    <name evidence="3" type="ORF">CcCBS67573_g03254</name>
</gene>
<accession>A0A507FJK2</accession>
<feature type="signal peptide" evidence="2">
    <location>
        <begin position="1"/>
        <end position="17"/>
    </location>
</feature>
<organism evidence="3 4">
    <name type="scientific">Chytriomyces confervae</name>
    <dbReference type="NCBI Taxonomy" id="246404"/>
    <lineage>
        <taxon>Eukaryota</taxon>
        <taxon>Fungi</taxon>
        <taxon>Fungi incertae sedis</taxon>
        <taxon>Chytridiomycota</taxon>
        <taxon>Chytridiomycota incertae sedis</taxon>
        <taxon>Chytridiomycetes</taxon>
        <taxon>Chytridiales</taxon>
        <taxon>Chytriomycetaceae</taxon>
        <taxon>Chytriomyces</taxon>
    </lineage>
</organism>
<dbReference type="EMBL" id="QEAP01000079">
    <property type="protein sequence ID" value="TPX75486.1"/>
    <property type="molecule type" value="Genomic_DNA"/>
</dbReference>
<comment type="caution">
    <text evidence="3">The sequence shown here is derived from an EMBL/GenBank/DDBJ whole genome shotgun (WGS) entry which is preliminary data.</text>
</comment>
<dbReference type="Proteomes" id="UP000320333">
    <property type="component" value="Unassembled WGS sequence"/>
</dbReference>